<evidence type="ECO:0000313" key="7">
    <source>
        <dbReference type="EMBL" id="KAF2550474.1"/>
    </source>
</evidence>
<evidence type="ECO:0000256" key="1">
    <source>
        <dbReference type="ARBA" id="ARBA00002782"/>
    </source>
</evidence>
<dbReference type="AlphaFoldDB" id="A0A8S9H0U9"/>
<evidence type="ECO:0000256" key="3">
    <source>
        <dbReference type="ARBA" id="ARBA00022679"/>
    </source>
</evidence>
<dbReference type="InterPro" id="IPR013024">
    <property type="entry name" value="GGCT-like"/>
</dbReference>
<comment type="similarity">
    <text evidence="2">Belongs to the gamma-glutamylcyclotransferase family.</text>
</comment>
<dbReference type="InterPro" id="IPR036568">
    <property type="entry name" value="GGCT-like_sf"/>
</dbReference>
<evidence type="ECO:0000256" key="5">
    <source>
        <dbReference type="ARBA" id="ARBA00030602"/>
    </source>
</evidence>
<dbReference type="Proteomes" id="UP000712281">
    <property type="component" value="Unassembled WGS sequence"/>
</dbReference>
<keyword evidence="4" id="KW-0012">Acyltransferase</keyword>
<gene>
    <name evidence="7" type="ORF">F2Q68_00037683</name>
</gene>
<dbReference type="SUPFAM" id="SSF110857">
    <property type="entry name" value="Gamma-glutamyl cyclotransferase-like"/>
    <property type="match status" value="1"/>
</dbReference>
<reference evidence="7" key="1">
    <citation type="submission" date="2019-12" db="EMBL/GenBank/DDBJ databases">
        <title>Genome sequencing and annotation of Brassica cretica.</title>
        <authorList>
            <person name="Studholme D.J."/>
            <person name="Sarris P.F."/>
        </authorList>
    </citation>
    <scope>NUCLEOTIDE SEQUENCE</scope>
    <source>
        <strain evidence="7">PFS-001/15</strain>
        <tissue evidence="7">Leaf</tissue>
    </source>
</reference>
<protein>
    <recommendedName>
        <fullName evidence="5">Putative gamma-glutamylcyclotransferase</fullName>
    </recommendedName>
</protein>
<dbReference type="CDD" id="cd06661">
    <property type="entry name" value="GGCT_like"/>
    <property type="match status" value="1"/>
</dbReference>
<proteinExistence type="inferred from homology"/>
<dbReference type="PANTHER" id="PTHR31544:SF9">
    <property type="entry name" value="AIG2-LIKE PROTEIN C"/>
    <property type="match status" value="1"/>
</dbReference>
<feature type="domain" description="Gamma-glutamylcyclotransferase AIG2-like" evidence="6">
    <location>
        <begin position="13"/>
        <end position="68"/>
    </location>
</feature>
<dbReference type="InterPro" id="IPR045038">
    <property type="entry name" value="AIG2-like"/>
</dbReference>
<dbReference type="GO" id="GO:0016746">
    <property type="term" value="F:acyltransferase activity"/>
    <property type="evidence" value="ECO:0007669"/>
    <property type="project" value="UniProtKB-KW"/>
</dbReference>
<keyword evidence="3" id="KW-0808">Transferase</keyword>
<evidence type="ECO:0000256" key="2">
    <source>
        <dbReference type="ARBA" id="ARBA00008861"/>
    </source>
</evidence>
<evidence type="ECO:0000313" key="8">
    <source>
        <dbReference type="Proteomes" id="UP000712281"/>
    </source>
</evidence>
<evidence type="ECO:0000259" key="6">
    <source>
        <dbReference type="Pfam" id="PF06094"/>
    </source>
</evidence>
<comment type="caution">
    <text evidence="7">The sequence shown here is derived from an EMBL/GenBank/DDBJ whole genome shotgun (WGS) entry which is preliminary data.</text>
</comment>
<dbReference type="Pfam" id="PF06094">
    <property type="entry name" value="GGACT"/>
    <property type="match status" value="1"/>
</dbReference>
<dbReference type="PANTHER" id="PTHR31544">
    <property type="entry name" value="AIG2-LIKE PROTEIN D"/>
    <property type="match status" value="1"/>
</dbReference>
<sequence>MSILSGKAAGHDLFVYGSLQDPQVVNVLLNRVPDHSSAVLSCFHRFKIKNRLYPTILPDGNGQVTGKCVDWFCLILGFSFKDLRSLNKVVVLAGAKGHNR</sequence>
<dbReference type="Gene3D" id="3.10.490.10">
    <property type="entry name" value="Gamma-glutamyl cyclotransferase-like"/>
    <property type="match status" value="1"/>
</dbReference>
<comment type="function">
    <text evidence="1">Putative gamma-glutamylcyclotransferase.</text>
</comment>
<organism evidence="7 8">
    <name type="scientific">Brassica cretica</name>
    <name type="common">Mustard</name>
    <dbReference type="NCBI Taxonomy" id="69181"/>
    <lineage>
        <taxon>Eukaryota</taxon>
        <taxon>Viridiplantae</taxon>
        <taxon>Streptophyta</taxon>
        <taxon>Embryophyta</taxon>
        <taxon>Tracheophyta</taxon>
        <taxon>Spermatophyta</taxon>
        <taxon>Magnoliopsida</taxon>
        <taxon>eudicotyledons</taxon>
        <taxon>Gunneridae</taxon>
        <taxon>Pentapetalae</taxon>
        <taxon>rosids</taxon>
        <taxon>malvids</taxon>
        <taxon>Brassicales</taxon>
        <taxon>Brassicaceae</taxon>
        <taxon>Brassiceae</taxon>
        <taxon>Brassica</taxon>
    </lineage>
</organism>
<evidence type="ECO:0000256" key="4">
    <source>
        <dbReference type="ARBA" id="ARBA00023315"/>
    </source>
</evidence>
<name>A0A8S9H0U9_BRACR</name>
<dbReference type="InterPro" id="IPR009288">
    <property type="entry name" value="AIG2-like_dom"/>
</dbReference>
<dbReference type="EMBL" id="QGKW02001988">
    <property type="protein sequence ID" value="KAF2550474.1"/>
    <property type="molecule type" value="Genomic_DNA"/>
</dbReference>
<accession>A0A8S9H0U9</accession>